<dbReference type="InterPro" id="IPR051262">
    <property type="entry name" value="SMP-30/CGR1_Lactonase"/>
</dbReference>
<dbReference type="AlphaFoldDB" id="A0A2T0WEM6"/>
<reference evidence="3 4" key="1">
    <citation type="submission" date="2018-03" db="EMBL/GenBank/DDBJ databases">
        <title>Genomic Encyclopedia of Archaeal and Bacterial Type Strains, Phase II (KMG-II): from individual species to whole genera.</title>
        <authorList>
            <person name="Goeker M."/>
        </authorList>
    </citation>
    <scope>NUCLEOTIDE SEQUENCE [LARGE SCALE GENOMIC DNA]</scope>
    <source>
        <strain evidence="3 4">DSM 27929</strain>
    </source>
</reference>
<comment type="caution">
    <text evidence="3">The sequence shown here is derived from an EMBL/GenBank/DDBJ whole genome shotgun (WGS) entry which is preliminary data.</text>
</comment>
<dbReference type="RefSeq" id="WP_245917381.1">
    <property type="nucleotide sequence ID" value="NZ_PVTR01000014.1"/>
</dbReference>
<name>A0A2T0WEM6_9BACT</name>
<accession>A0A2T0WEM6</accession>
<dbReference type="SUPFAM" id="SSF51182">
    <property type="entry name" value="RmlC-like cupins"/>
    <property type="match status" value="1"/>
</dbReference>
<evidence type="ECO:0000313" key="3">
    <source>
        <dbReference type="EMBL" id="PRY85105.1"/>
    </source>
</evidence>
<dbReference type="PANTHER" id="PTHR47572:SF4">
    <property type="entry name" value="LACTONASE DRP35"/>
    <property type="match status" value="1"/>
</dbReference>
<dbReference type="Gene3D" id="2.120.10.30">
    <property type="entry name" value="TolB, C-terminal domain"/>
    <property type="match status" value="1"/>
</dbReference>
<dbReference type="InterPro" id="IPR011042">
    <property type="entry name" value="6-blade_b-propeller_TolB-like"/>
</dbReference>
<evidence type="ECO:0000259" key="2">
    <source>
        <dbReference type="Pfam" id="PF08450"/>
    </source>
</evidence>
<proteinExistence type="predicted"/>
<evidence type="ECO:0000313" key="4">
    <source>
        <dbReference type="Proteomes" id="UP000238157"/>
    </source>
</evidence>
<dbReference type="InterPro" id="IPR014710">
    <property type="entry name" value="RmlC-like_jellyroll"/>
</dbReference>
<dbReference type="InterPro" id="IPR011051">
    <property type="entry name" value="RmlC_Cupin_sf"/>
</dbReference>
<keyword evidence="1" id="KW-0378">Hydrolase</keyword>
<sequence>MKSYQKTVNAAFIASFIFCASQCSLPSKNWEKKNNMLIEKYGFEKKAVENNVDAGISSNLEAGSVVNLKSFEDQILYQGVKAKILWGAGAMVTILELEPHAKIPDELVPSEKFTFLLEGDVEYRINGISHPMQALEREAPTGIDGGTPRIEFVYLEKDSKQAVKAGASGAKLIEVYSPQRADYIEQTGIKVNDETPKHFTSEATPNINSNQVYDLYSMQLTKIGSGAFTRLISGKNILLSFIYLDPETEFENHIHPEEQIRIALRGSVNEILLDEQYLMKENDLVRIPGNFVHGVSAGDLGFDGLDIYWPSRAEYIKREKEQKSTFETYIPKDAELELVIDGKSTTPELFFTEGPKWMNGNLYFSNMYFDEDFNADPTRSSIVEMNSEGNYRNITEGKMQANGLYPYKNGNLIVCDMMGHRIVELTTSGQVVRVLADKFDGKPIDGPNDIVTDAKGGFYFTDPQFTMEEEKFQPGRAVYYVSADGAISRLTEPNEFAMPNGILLSPDGKTLYINNTYDKETWYPVQSEKDNYIWAYDVNEDGSIQNGRQFAKLLLVGDVLDRKGKSSGADGMAIDIEGNLYVATYYGVQIFNSSGEFVGMINLPTFPISLSFGDDDMKTLYIVSFSNVYKIKTNKTGYINYLN</sequence>
<dbReference type="EMBL" id="PVTR01000014">
    <property type="protein sequence ID" value="PRY85105.1"/>
    <property type="molecule type" value="Genomic_DNA"/>
</dbReference>
<protein>
    <submittedName>
        <fullName evidence="3">Gluconolactonase</fullName>
    </submittedName>
</protein>
<dbReference type="PANTHER" id="PTHR47572">
    <property type="entry name" value="LIPOPROTEIN-RELATED"/>
    <property type="match status" value="1"/>
</dbReference>
<dbReference type="GO" id="GO:0016787">
    <property type="term" value="F:hydrolase activity"/>
    <property type="evidence" value="ECO:0007669"/>
    <property type="project" value="UniProtKB-KW"/>
</dbReference>
<dbReference type="Gene3D" id="2.60.120.10">
    <property type="entry name" value="Jelly Rolls"/>
    <property type="match status" value="2"/>
</dbReference>
<evidence type="ECO:0000256" key="1">
    <source>
        <dbReference type="ARBA" id="ARBA00022801"/>
    </source>
</evidence>
<organism evidence="3 4">
    <name type="scientific">Mongoliibacter ruber</name>
    <dbReference type="NCBI Taxonomy" id="1750599"/>
    <lineage>
        <taxon>Bacteria</taxon>
        <taxon>Pseudomonadati</taxon>
        <taxon>Bacteroidota</taxon>
        <taxon>Cytophagia</taxon>
        <taxon>Cytophagales</taxon>
        <taxon>Cyclobacteriaceae</taxon>
        <taxon>Mongoliibacter</taxon>
    </lineage>
</organism>
<dbReference type="InterPro" id="IPR013658">
    <property type="entry name" value="SGL"/>
</dbReference>
<dbReference type="Pfam" id="PF08450">
    <property type="entry name" value="SGL"/>
    <property type="match status" value="1"/>
</dbReference>
<gene>
    <name evidence="3" type="ORF">CLW00_11412</name>
</gene>
<dbReference type="SUPFAM" id="SSF63829">
    <property type="entry name" value="Calcium-dependent phosphotriesterase"/>
    <property type="match status" value="1"/>
</dbReference>
<keyword evidence="4" id="KW-1185">Reference proteome</keyword>
<feature type="domain" description="SMP-30/Gluconolactonase/LRE-like region" evidence="2">
    <location>
        <begin position="351"/>
        <end position="624"/>
    </location>
</feature>
<dbReference type="Proteomes" id="UP000238157">
    <property type="component" value="Unassembled WGS sequence"/>
</dbReference>